<gene>
    <name evidence="1" type="ORF">BD626DRAFT_451449</name>
</gene>
<protein>
    <submittedName>
        <fullName evidence="1">Uncharacterized protein</fullName>
    </submittedName>
</protein>
<dbReference type="AlphaFoldDB" id="A0A550CVB2"/>
<evidence type="ECO:0000313" key="2">
    <source>
        <dbReference type="Proteomes" id="UP000320762"/>
    </source>
</evidence>
<accession>A0A550CVB2</accession>
<sequence>MVKTNAEIAPSESRLSNPAPNKLYGRGTVYEIVDWIYTVRHMPSYSIDVEVIPSTSDELETLGEVTASGLVFLKLSGNNSDVRGRTEFICLLNALRAPNLEEVAIIRPGTATAIFENAVYSFLNKSAQSRNLTKLSLSMLCCHRSGLESYLKSEAAGDLEMLRLHTNSDVKAIILYSLVHEHQLSNLRELVLRNVKNIDPVNDLLRTLELRHAQGCRKLRRVKYTSMSKTEAPAEVVKRGRALGIKIESFSKNYVKPARRRQVAAV</sequence>
<name>A0A550CVB2_9AGAR</name>
<dbReference type="EMBL" id="VDMD01000002">
    <property type="protein sequence ID" value="TRM68732.1"/>
    <property type="molecule type" value="Genomic_DNA"/>
</dbReference>
<organism evidence="1 2">
    <name type="scientific">Schizophyllum amplum</name>
    <dbReference type="NCBI Taxonomy" id="97359"/>
    <lineage>
        <taxon>Eukaryota</taxon>
        <taxon>Fungi</taxon>
        <taxon>Dikarya</taxon>
        <taxon>Basidiomycota</taxon>
        <taxon>Agaricomycotina</taxon>
        <taxon>Agaricomycetes</taxon>
        <taxon>Agaricomycetidae</taxon>
        <taxon>Agaricales</taxon>
        <taxon>Schizophyllaceae</taxon>
        <taxon>Schizophyllum</taxon>
    </lineage>
</organism>
<dbReference type="OrthoDB" id="10335325at2759"/>
<proteinExistence type="predicted"/>
<dbReference type="SUPFAM" id="SSF52047">
    <property type="entry name" value="RNI-like"/>
    <property type="match status" value="1"/>
</dbReference>
<comment type="caution">
    <text evidence="1">The sequence shown here is derived from an EMBL/GenBank/DDBJ whole genome shotgun (WGS) entry which is preliminary data.</text>
</comment>
<dbReference type="Proteomes" id="UP000320762">
    <property type="component" value="Unassembled WGS sequence"/>
</dbReference>
<reference evidence="1 2" key="1">
    <citation type="journal article" date="2019" name="New Phytol.">
        <title>Comparative genomics reveals unique wood-decay strategies and fruiting body development in the Schizophyllaceae.</title>
        <authorList>
            <person name="Almasi E."/>
            <person name="Sahu N."/>
            <person name="Krizsan K."/>
            <person name="Balint B."/>
            <person name="Kovacs G.M."/>
            <person name="Kiss B."/>
            <person name="Cseklye J."/>
            <person name="Drula E."/>
            <person name="Henrissat B."/>
            <person name="Nagy I."/>
            <person name="Chovatia M."/>
            <person name="Adam C."/>
            <person name="LaButti K."/>
            <person name="Lipzen A."/>
            <person name="Riley R."/>
            <person name="Grigoriev I.V."/>
            <person name="Nagy L.G."/>
        </authorList>
    </citation>
    <scope>NUCLEOTIDE SEQUENCE [LARGE SCALE GENOMIC DNA]</scope>
    <source>
        <strain evidence="1 2">NL-1724</strain>
    </source>
</reference>
<keyword evidence="2" id="KW-1185">Reference proteome</keyword>
<evidence type="ECO:0000313" key="1">
    <source>
        <dbReference type="EMBL" id="TRM68732.1"/>
    </source>
</evidence>